<gene>
    <name evidence="1" type="ORF">PR048_020703</name>
</gene>
<evidence type="ECO:0000313" key="1">
    <source>
        <dbReference type="EMBL" id="KAJ8880080.1"/>
    </source>
</evidence>
<dbReference type="Proteomes" id="UP001159363">
    <property type="component" value="Chromosome 6"/>
</dbReference>
<sequence>MSIISELYEPGFRVVACVGHCDGGNLALCKELDVLFPIVDSVIQYQGNECVIYNFPDTPHLLKLIRNWFLDSGFTWLNGNVANKNPITDLIQGISSSEVHFCHKLSILHVVECEKNSEGRKSRLAADKQEEAPANAYFIDLINSWFDLMNRKAIIISINSIKRLFSDLQLQYLSIKYVLTHRLN</sequence>
<protein>
    <recommendedName>
        <fullName evidence="3">Transposable element P transposase</fullName>
    </recommendedName>
</protein>
<comment type="caution">
    <text evidence="1">The sequence shown here is derived from an EMBL/GenBank/DDBJ whole genome shotgun (WGS) entry which is preliminary data.</text>
</comment>
<name>A0ABQ9H710_9NEOP</name>
<keyword evidence="2" id="KW-1185">Reference proteome</keyword>
<proteinExistence type="predicted"/>
<evidence type="ECO:0000313" key="2">
    <source>
        <dbReference type="Proteomes" id="UP001159363"/>
    </source>
</evidence>
<organism evidence="1 2">
    <name type="scientific">Dryococelus australis</name>
    <dbReference type="NCBI Taxonomy" id="614101"/>
    <lineage>
        <taxon>Eukaryota</taxon>
        <taxon>Metazoa</taxon>
        <taxon>Ecdysozoa</taxon>
        <taxon>Arthropoda</taxon>
        <taxon>Hexapoda</taxon>
        <taxon>Insecta</taxon>
        <taxon>Pterygota</taxon>
        <taxon>Neoptera</taxon>
        <taxon>Polyneoptera</taxon>
        <taxon>Phasmatodea</taxon>
        <taxon>Verophasmatodea</taxon>
        <taxon>Anareolatae</taxon>
        <taxon>Phasmatidae</taxon>
        <taxon>Eurycanthinae</taxon>
        <taxon>Dryococelus</taxon>
    </lineage>
</organism>
<evidence type="ECO:0008006" key="3">
    <source>
        <dbReference type="Google" id="ProtNLM"/>
    </source>
</evidence>
<reference evidence="1 2" key="1">
    <citation type="submission" date="2023-02" db="EMBL/GenBank/DDBJ databases">
        <title>LHISI_Scaffold_Assembly.</title>
        <authorList>
            <person name="Stuart O.P."/>
            <person name="Cleave R."/>
            <person name="Magrath M.J.L."/>
            <person name="Mikheyev A.S."/>
        </authorList>
    </citation>
    <scope>NUCLEOTIDE SEQUENCE [LARGE SCALE GENOMIC DNA]</scope>
    <source>
        <strain evidence="1">Daus_M_001</strain>
        <tissue evidence="1">Leg muscle</tissue>
    </source>
</reference>
<accession>A0ABQ9H710</accession>
<dbReference type="EMBL" id="JARBHB010000007">
    <property type="protein sequence ID" value="KAJ8880080.1"/>
    <property type="molecule type" value="Genomic_DNA"/>
</dbReference>